<evidence type="ECO:0000259" key="6">
    <source>
        <dbReference type="Pfam" id="PF06305"/>
    </source>
</evidence>
<evidence type="ECO:0000256" key="4">
    <source>
        <dbReference type="ARBA" id="ARBA00023136"/>
    </source>
</evidence>
<dbReference type="STRING" id="1317117.ATO7_00325"/>
<dbReference type="GO" id="GO:0005886">
    <property type="term" value="C:plasma membrane"/>
    <property type="evidence" value="ECO:0007669"/>
    <property type="project" value="InterPro"/>
</dbReference>
<organism evidence="7 8">
    <name type="scientific">Oceanococcus atlanticus</name>
    <dbReference type="NCBI Taxonomy" id="1317117"/>
    <lineage>
        <taxon>Bacteria</taxon>
        <taxon>Pseudomonadati</taxon>
        <taxon>Pseudomonadota</taxon>
        <taxon>Gammaproteobacteria</taxon>
        <taxon>Chromatiales</taxon>
        <taxon>Oceanococcaceae</taxon>
        <taxon>Oceanococcus</taxon>
    </lineage>
</organism>
<dbReference type="InterPro" id="IPR010445">
    <property type="entry name" value="LapA_dom"/>
</dbReference>
<keyword evidence="4 5" id="KW-0472">Membrane</keyword>
<keyword evidence="1" id="KW-1003">Cell membrane</keyword>
<evidence type="ECO:0000313" key="7">
    <source>
        <dbReference type="EMBL" id="ORE88274.1"/>
    </source>
</evidence>
<accession>A0A1Y1SF41</accession>
<protein>
    <recommendedName>
        <fullName evidence="6">Lipopolysaccharide assembly protein A domain-containing protein</fullName>
    </recommendedName>
</protein>
<dbReference type="AlphaFoldDB" id="A0A1Y1SF41"/>
<evidence type="ECO:0000313" key="8">
    <source>
        <dbReference type="Proteomes" id="UP000192342"/>
    </source>
</evidence>
<keyword evidence="3 5" id="KW-1133">Transmembrane helix</keyword>
<evidence type="ECO:0000256" key="2">
    <source>
        <dbReference type="ARBA" id="ARBA00022692"/>
    </source>
</evidence>
<feature type="transmembrane region" description="Helical" evidence="5">
    <location>
        <begin position="32"/>
        <end position="56"/>
    </location>
</feature>
<evidence type="ECO:0000256" key="3">
    <source>
        <dbReference type="ARBA" id="ARBA00022989"/>
    </source>
</evidence>
<dbReference type="Proteomes" id="UP000192342">
    <property type="component" value="Unassembled WGS sequence"/>
</dbReference>
<reference evidence="7 8" key="1">
    <citation type="submission" date="2013-04" db="EMBL/GenBank/DDBJ databases">
        <title>Oceanococcus atlanticus 22II-S10r2 Genome Sequencing.</title>
        <authorList>
            <person name="Lai Q."/>
            <person name="Li G."/>
            <person name="Shao Z."/>
        </authorList>
    </citation>
    <scope>NUCLEOTIDE SEQUENCE [LARGE SCALE GENOMIC DNA]</scope>
    <source>
        <strain evidence="7 8">22II-S10r2</strain>
    </source>
</reference>
<dbReference type="Pfam" id="PF06305">
    <property type="entry name" value="LapA_dom"/>
    <property type="match status" value="1"/>
</dbReference>
<name>A0A1Y1SF41_9GAMM</name>
<comment type="caution">
    <text evidence="7">The sequence shown here is derived from an EMBL/GenBank/DDBJ whole genome shotgun (WGS) entry which is preliminary data.</text>
</comment>
<dbReference type="EMBL" id="AQQV01000001">
    <property type="protein sequence ID" value="ORE88274.1"/>
    <property type="molecule type" value="Genomic_DNA"/>
</dbReference>
<keyword evidence="8" id="KW-1185">Reference proteome</keyword>
<feature type="domain" description="Lipopolysaccharide assembly protein A" evidence="6">
    <location>
        <begin position="17"/>
        <end position="78"/>
    </location>
</feature>
<sequence>MLVIATFCLGAAFSYHNPQAVTLNYLAGQTEIALGALVMATVALSVAVMVLTFWLISLPRRAETLRLRRRLEKAENELHNLRQLPLKDG</sequence>
<gene>
    <name evidence="7" type="ORF">ATO7_00325</name>
</gene>
<evidence type="ECO:0000256" key="5">
    <source>
        <dbReference type="SAM" id="Phobius"/>
    </source>
</evidence>
<evidence type="ECO:0000256" key="1">
    <source>
        <dbReference type="ARBA" id="ARBA00022475"/>
    </source>
</evidence>
<keyword evidence="2 5" id="KW-0812">Transmembrane</keyword>
<proteinExistence type="predicted"/>